<dbReference type="AlphaFoldDB" id="A0AAD6HJC1"/>
<dbReference type="Pfam" id="PF00271">
    <property type="entry name" value="Helicase_C"/>
    <property type="match status" value="1"/>
</dbReference>
<comment type="caution">
    <text evidence="14">The sequence shown here is derived from an EMBL/GenBank/DDBJ whole genome shotgun (WGS) entry which is preliminary data.</text>
</comment>
<keyword evidence="1" id="KW-0930">Antiviral protein</keyword>
<dbReference type="EMBL" id="JAQJAN010000010">
    <property type="protein sequence ID" value="KAJ5719717.1"/>
    <property type="molecule type" value="Genomic_DNA"/>
</dbReference>
<dbReference type="GO" id="GO:0005634">
    <property type="term" value="C:nucleus"/>
    <property type="evidence" value="ECO:0007669"/>
    <property type="project" value="TreeGrafter"/>
</dbReference>
<dbReference type="SUPFAM" id="SSF69065">
    <property type="entry name" value="RNase III domain-like"/>
    <property type="match status" value="2"/>
</dbReference>
<dbReference type="Gene3D" id="3.30.160.380">
    <property type="entry name" value="Dicer dimerisation domain"/>
    <property type="match status" value="1"/>
</dbReference>
<dbReference type="InterPro" id="IPR027417">
    <property type="entry name" value="P-loop_NTPase"/>
</dbReference>
<protein>
    <recommendedName>
        <fullName evidence="16">Dicer-like protein 2</fullName>
    </recommendedName>
</protein>
<evidence type="ECO:0000256" key="7">
    <source>
        <dbReference type="ARBA" id="ARBA00022884"/>
    </source>
</evidence>
<evidence type="ECO:0000256" key="6">
    <source>
        <dbReference type="ARBA" id="ARBA00022840"/>
    </source>
</evidence>
<dbReference type="GO" id="GO:0004525">
    <property type="term" value="F:ribonuclease III activity"/>
    <property type="evidence" value="ECO:0007669"/>
    <property type="project" value="InterPro"/>
</dbReference>
<evidence type="ECO:0000256" key="4">
    <source>
        <dbReference type="ARBA" id="ARBA00022801"/>
    </source>
</evidence>
<keyword evidence="2" id="KW-0677">Repeat</keyword>
<dbReference type="GO" id="GO:0051607">
    <property type="term" value="P:defense response to virus"/>
    <property type="evidence" value="ECO:0007669"/>
    <property type="project" value="UniProtKB-KW"/>
</dbReference>
<dbReference type="PROSITE" id="PS50142">
    <property type="entry name" value="RNASE_3_2"/>
    <property type="match status" value="2"/>
</dbReference>
<dbReference type="Gene3D" id="3.40.50.300">
    <property type="entry name" value="P-loop containing nucleotide triphosphate hydrolases"/>
    <property type="match status" value="2"/>
</dbReference>
<gene>
    <name evidence="14" type="ORF">N7493_007295</name>
</gene>
<dbReference type="Pfam" id="PF03368">
    <property type="entry name" value="Dicer_dimer"/>
    <property type="match status" value="1"/>
</dbReference>
<evidence type="ECO:0000256" key="10">
    <source>
        <dbReference type="PROSITE-ProRule" id="PRU00657"/>
    </source>
</evidence>
<feature type="domain" description="RNase III" evidence="11">
    <location>
        <begin position="715"/>
        <end position="857"/>
    </location>
</feature>
<reference evidence="14" key="1">
    <citation type="journal article" date="2023" name="IMA Fungus">
        <title>Comparative genomic study of the Penicillium genus elucidates a diverse pangenome and 15 lateral gene transfer events.</title>
        <authorList>
            <person name="Petersen C."/>
            <person name="Sorensen T."/>
            <person name="Nielsen M.R."/>
            <person name="Sondergaard T.E."/>
            <person name="Sorensen J.L."/>
            <person name="Fitzpatrick D.A."/>
            <person name="Frisvad J.C."/>
            <person name="Nielsen K.L."/>
        </authorList>
    </citation>
    <scope>NUCLEOTIDE SEQUENCE</scope>
    <source>
        <strain evidence="14">IBT 17514</strain>
    </source>
</reference>
<keyword evidence="15" id="KW-1185">Reference proteome</keyword>
<proteinExistence type="predicted"/>
<dbReference type="PANTHER" id="PTHR14950">
    <property type="entry name" value="DICER-RELATED"/>
    <property type="match status" value="1"/>
</dbReference>
<accession>A0AAD6HJC1</accession>
<dbReference type="GO" id="GO:0003723">
    <property type="term" value="F:RNA binding"/>
    <property type="evidence" value="ECO:0007669"/>
    <property type="project" value="UniProtKB-UniRule"/>
</dbReference>
<dbReference type="InterPro" id="IPR005034">
    <property type="entry name" value="Dicer_dimerisation"/>
</dbReference>
<dbReference type="GO" id="GO:0050688">
    <property type="term" value="P:regulation of defense response to virus"/>
    <property type="evidence" value="ECO:0007669"/>
    <property type="project" value="UniProtKB-KW"/>
</dbReference>
<evidence type="ECO:0000259" key="13">
    <source>
        <dbReference type="PROSITE" id="PS51327"/>
    </source>
</evidence>
<evidence type="ECO:0000313" key="14">
    <source>
        <dbReference type="EMBL" id="KAJ5719717.1"/>
    </source>
</evidence>
<dbReference type="GO" id="GO:0030422">
    <property type="term" value="P:siRNA processing"/>
    <property type="evidence" value="ECO:0007669"/>
    <property type="project" value="TreeGrafter"/>
</dbReference>
<evidence type="ECO:0000256" key="3">
    <source>
        <dbReference type="ARBA" id="ARBA00022741"/>
    </source>
</evidence>
<keyword evidence="4" id="KW-0378">Hydrolase</keyword>
<dbReference type="SUPFAM" id="SSF52540">
    <property type="entry name" value="P-loop containing nucleoside triphosphate hydrolases"/>
    <property type="match status" value="1"/>
</dbReference>
<dbReference type="CDD" id="cd00593">
    <property type="entry name" value="RIBOc"/>
    <property type="match status" value="1"/>
</dbReference>
<reference evidence="14" key="2">
    <citation type="submission" date="2023-01" db="EMBL/GenBank/DDBJ databases">
        <authorList>
            <person name="Petersen C."/>
        </authorList>
    </citation>
    <scope>NUCLEOTIDE SEQUENCE</scope>
    <source>
        <strain evidence="14">IBT 17514</strain>
    </source>
</reference>
<dbReference type="GO" id="GO:0005737">
    <property type="term" value="C:cytoplasm"/>
    <property type="evidence" value="ECO:0007669"/>
    <property type="project" value="TreeGrafter"/>
</dbReference>
<dbReference type="InterPro" id="IPR001650">
    <property type="entry name" value="Helicase_C-like"/>
</dbReference>
<dbReference type="SMART" id="SM00535">
    <property type="entry name" value="RIBOc"/>
    <property type="match status" value="2"/>
</dbReference>
<feature type="domain" description="Helicase C-terminal" evidence="12">
    <location>
        <begin position="185"/>
        <end position="356"/>
    </location>
</feature>
<dbReference type="PROSITE" id="PS51327">
    <property type="entry name" value="DICER_DSRBF"/>
    <property type="match status" value="1"/>
</dbReference>
<evidence type="ECO:0000256" key="5">
    <source>
        <dbReference type="ARBA" id="ARBA00022806"/>
    </source>
</evidence>
<evidence type="ECO:0000256" key="9">
    <source>
        <dbReference type="ARBA" id="ARBA00025403"/>
    </source>
</evidence>
<dbReference type="InterPro" id="IPR038248">
    <property type="entry name" value="Dicer_dimer_sf"/>
</dbReference>
<keyword evidence="8" id="KW-0051">Antiviral defense</keyword>
<evidence type="ECO:0000259" key="11">
    <source>
        <dbReference type="PROSITE" id="PS50142"/>
    </source>
</evidence>
<keyword evidence="6" id="KW-0067">ATP-binding</keyword>
<comment type="function">
    <text evidence="9">Dicer-like endonuclease involved in cleaving double-stranded RNA in the RNA interference (RNAi) pathway. Produces 21 to 25 bp dsRNAs (siRNAs) which target the selective destruction of homologous RNAs leading to sequence-specific suppression of gene expression, called post-transcriptional gene silencing (PTGS). Part of a broad host defense response against viral infection and transposons.</text>
</comment>
<dbReference type="PROSITE" id="PS51194">
    <property type="entry name" value="HELICASE_CTER"/>
    <property type="match status" value="1"/>
</dbReference>
<organism evidence="14 15">
    <name type="scientific">Penicillium malachiteum</name>
    <dbReference type="NCBI Taxonomy" id="1324776"/>
    <lineage>
        <taxon>Eukaryota</taxon>
        <taxon>Fungi</taxon>
        <taxon>Dikarya</taxon>
        <taxon>Ascomycota</taxon>
        <taxon>Pezizomycotina</taxon>
        <taxon>Eurotiomycetes</taxon>
        <taxon>Eurotiomycetidae</taxon>
        <taxon>Eurotiales</taxon>
        <taxon>Aspergillaceae</taxon>
        <taxon>Penicillium</taxon>
    </lineage>
</organism>
<dbReference type="GO" id="GO:0004386">
    <property type="term" value="F:helicase activity"/>
    <property type="evidence" value="ECO:0007669"/>
    <property type="project" value="UniProtKB-KW"/>
</dbReference>
<name>A0AAD6HJC1_9EURO</name>
<dbReference type="Pfam" id="PF00636">
    <property type="entry name" value="Ribonuclease_3"/>
    <property type="match status" value="1"/>
</dbReference>
<feature type="domain" description="RNase III" evidence="11">
    <location>
        <begin position="900"/>
        <end position="958"/>
    </location>
</feature>
<feature type="domain" description="Dicer dsRNA-binding fold" evidence="13">
    <location>
        <begin position="374"/>
        <end position="468"/>
    </location>
</feature>
<keyword evidence="7 10" id="KW-0694">RNA-binding</keyword>
<dbReference type="PANTHER" id="PTHR14950:SF37">
    <property type="entry name" value="ENDORIBONUCLEASE DICER"/>
    <property type="match status" value="1"/>
</dbReference>
<evidence type="ECO:0000313" key="15">
    <source>
        <dbReference type="Proteomes" id="UP001215712"/>
    </source>
</evidence>
<evidence type="ECO:0000256" key="2">
    <source>
        <dbReference type="ARBA" id="ARBA00022737"/>
    </source>
</evidence>
<dbReference type="Proteomes" id="UP001215712">
    <property type="component" value="Unassembled WGS sequence"/>
</dbReference>
<evidence type="ECO:0008006" key="16">
    <source>
        <dbReference type="Google" id="ProtNLM"/>
    </source>
</evidence>
<dbReference type="SMART" id="SM00490">
    <property type="entry name" value="HELICc"/>
    <property type="match status" value="1"/>
</dbReference>
<keyword evidence="3" id="KW-0547">Nucleotide-binding</keyword>
<dbReference type="InterPro" id="IPR036389">
    <property type="entry name" value="RNase_III_sf"/>
</dbReference>
<evidence type="ECO:0000256" key="1">
    <source>
        <dbReference type="ARBA" id="ARBA00022721"/>
    </source>
</evidence>
<dbReference type="InterPro" id="IPR000999">
    <property type="entry name" value="RNase_III_dom"/>
</dbReference>
<dbReference type="GO" id="GO:0005524">
    <property type="term" value="F:ATP binding"/>
    <property type="evidence" value="ECO:0007669"/>
    <property type="project" value="UniProtKB-KW"/>
</dbReference>
<keyword evidence="5" id="KW-0347">Helicase</keyword>
<evidence type="ECO:0000259" key="12">
    <source>
        <dbReference type="PROSITE" id="PS51194"/>
    </source>
</evidence>
<sequence>MKTFYHPHKHKVPNNLPRILGLSASPVDSDASSLEKLEINLDSKCIAPVRHYQELLKFTNHPKICICYYSDDNELRNTAEPWLLKIMRDMADSTDKSHLKSRVSELRQFIRTSETLYHELGSWATSEYMYTSIRHFKEHQREHAETNWSASTAKHLTMQILCDLGSLKRPQLSIMPTDLSPKCQSLLQLLSRLIEHDFQGLIFVAQRATVMIFKSLIDCYFDRKHKIRCGSFVGMSNIQSRTDLGNWHYDIRSQKDTLAKLRAKELNLIITTNALEEGIDIPACNTVISFDLPLSLRSFVQRRGRARQGQSTLIIFVSNMQEEEELRRLIKIEDGLMKTYRDDTRAVSNSSFEEVSSFSLEVKSTGACLNMSDAPSHLSIFCARLTKQPYVINQPIYHHEESRDGQMRAMVTLPSVLHPYLQVTKGLQWWPSKKLANADAALQAYKALLAAGLVNDNLLSTNPSNFFNTDFSTSKAIHLVIEPINPWTDLAARWNNRVLGLFPHRLQIQHPRRESLELMMIIPLQIKSHIQFPLFTNDNTKTRVSLWPGSLIAADNRIIALYRQASHLIFQSVHGHLLKHTLHMNFVALFVPDTASAATEAFLGANTGRHCLEDALKTTERTRAPELLRDPILSLVPWTTNSRLSGPSYSIEDVRRGSQPLPRELKLECSALSDEAQKKFFEGQNLTIDRLPSTWGHAAIYIPRISHEIGVCIVAEHLQEKLLLDVKFHSLDLLSLAIRPTCSERPARFRSLAFVGATFLKYIISEQLFLHHPTWHEGLPSKVGKAVISDCGLAEAAKICKLDRFLVTKQFNGKKWKPTWISGFSSPPGFSEHQKVSARTLAEMIRAIVGAAYVDGGSRQAASCAVALVPAIKTWHAAALNDGSFKHTRPSLVISYSLVLGEMEKLLGYTFIDRSLLVEALTHPSYYASGLPQTSAYGRLSFLGDAVLEQVTTQSLLNAARRTLSVDRLQSLRTAFHLEVDRSTEYLSQPIFSPTVDALDEVYLWICLQSHSQELTASLNKFRSTSRRDCWRIQRALLRGRYPWSDLAAMGGHFFLSDIVKSLLGAVFVDSQANLRDCEHLADRIGILRRAKQFLRDEVITDHPKVLLQKANPEAKIFYQSCTKPIPDNTFCCAVWLNDEKAVDLQGFPNRDAAMISASQALARLLEENSKAQ</sequence>
<dbReference type="Gene3D" id="1.10.1520.10">
    <property type="entry name" value="Ribonuclease III domain"/>
    <property type="match status" value="2"/>
</dbReference>
<evidence type="ECO:0000256" key="8">
    <source>
        <dbReference type="ARBA" id="ARBA00023118"/>
    </source>
</evidence>